<evidence type="ECO:0000313" key="2">
    <source>
        <dbReference type="EMBL" id="GAY77614.1"/>
    </source>
</evidence>
<feature type="transmembrane region" description="Helical" evidence="1">
    <location>
        <begin position="76"/>
        <end position="95"/>
    </location>
</feature>
<dbReference type="InterPro" id="IPR036259">
    <property type="entry name" value="MFS_trans_sf"/>
</dbReference>
<evidence type="ECO:0000313" key="3">
    <source>
        <dbReference type="Proteomes" id="UP000319716"/>
    </source>
</evidence>
<feature type="transmembrane region" description="Helical" evidence="1">
    <location>
        <begin position="44"/>
        <end position="70"/>
    </location>
</feature>
<name>A0A4Y1ZF89_9BACL</name>
<gene>
    <name evidence="2" type="ORF">NBRC111894_3168</name>
</gene>
<dbReference type="EMBL" id="BEXB01000029">
    <property type="protein sequence ID" value="GAY77614.1"/>
    <property type="molecule type" value="Genomic_DNA"/>
</dbReference>
<proteinExistence type="predicted"/>
<organism evidence="2 3">
    <name type="scientific">Sporolactobacillus inulinus</name>
    <dbReference type="NCBI Taxonomy" id="2078"/>
    <lineage>
        <taxon>Bacteria</taxon>
        <taxon>Bacillati</taxon>
        <taxon>Bacillota</taxon>
        <taxon>Bacilli</taxon>
        <taxon>Bacillales</taxon>
        <taxon>Sporolactobacillaceae</taxon>
        <taxon>Sporolactobacillus</taxon>
    </lineage>
</organism>
<reference evidence="2 3" key="1">
    <citation type="submission" date="2017-11" db="EMBL/GenBank/DDBJ databases">
        <title>Draft Genome Sequence of Sporolactobacillus inulinus NBRC 111894 Isolated from Koso, a Japanese Sugar-Vegetable Fermented Beverage.</title>
        <authorList>
            <person name="Chiou T.Y."/>
            <person name="Oshima K."/>
            <person name="Suda W."/>
            <person name="Hattori M."/>
            <person name="Takahashi T."/>
        </authorList>
    </citation>
    <scope>NUCLEOTIDE SEQUENCE [LARGE SCALE GENOMIC DNA]</scope>
    <source>
        <strain evidence="2 3">NBRC111894</strain>
    </source>
</reference>
<evidence type="ECO:0000256" key="1">
    <source>
        <dbReference type="SAM" id="Phobius"/>
    </source>
</evidence>
<keyword evidence="1" id="KW-0812">Transmembrane</keyword>
<sequence>MLHPACFRAALFRFFSFAAHSWACPLPFMAYKRLFFKKKLKAEYLGRVFSLFGSLASLAMPVGLLFSGLFAEQLGVHRWFFISGLAVIGIAVMAFRLPSIHQLN</sequence>
<keyword evidence="1" id="KW-0472">Membrane</keyword>
<dbReference type="AlphaFoldDB" id="A0A4Y1ZF89"/>
<accession>A0A4Y1ZF89</accession>
<dbReference type="Proteomes" id="UP000319716">
    <property type="component" value="Unassembled WGS sequence"/>
</dbReference>
<dbReference type="Gene3D" id="1.20.1250.20">
    <property type="entry name" value="MFS general substrate transporter like domains"/>
    <property type="match status" value="1"/>
</dbReference>
<keyword evidence="1" id="KW-1133">Transmembrane helix</keyword>
<feature type="transmembrane region" description="Helical" evidence="1">
    <location>
        <begin position="12"/>
        <end position="32"/>
    </location>
</feature>
<dbReference type="SUPFAM" id="SSF103473">
    <property type="entry name" value="MFS general substrate transporter"/>
    <property type="match status" value="1"/>
</dbReference>
<comment type="caution">
    <text evidence="2">The sequence shown here is derived from an EMBL/GenBank/DDBJ whole genome shotgun (WGS) entry which is preliminary data.</text>
</comment>
<protein>
    <submittedName>
        <fullName evidence="2">Permease of the drug/metabolite transporter superfamily</fullName>
    </submittedName>
</protein>